<evidence type="ECO:0000313" key="1">
    <source>
        <dbReference type="Proteomes" id="UP000790787"/>
    </source>
</evidence>
<organism evidence="1 2">
    <name type="scientific">Nicotiana tabacum</name>
    <name type="common">Common tobacco</name>
    <dbReference type="NCBI Taxonomy" id="4097"/>
    <lineage>
        <taxon>Eukaryota</taxon>
        <taxon>Viridiplantae</taxon>
        <taxon>Streptophyta</taxon>
        <taxon>Embryophyta</taxon>
        <taxon>Tracheophyta</taxon>
        <taxon>Spermatophyta</taxon>
        <taxon>Magnoliopsida</taxon>
        <taxon>eudicotyledons</taxon>
        <taxon>Gunneridae</taxon>
        <taxon>Pentapetalae</taxon>
        <taxon>asterids</taxon>
        <taxon>lamiids</taxon>
        <taxon>Solanales</taxon>
        <taxon>Solanaceae</taxon>
        <taxon>Nicotianoideae</taxon>
        <taxon>Nicotianeae</taxon>
        <taxon>Nicotiana</taxon>
    </lineage>
</organism>
<dbReference type="Proteomes" id="UP000790787">
    <property type="component" value="Chromosome 11"/>
</dbReference>
<gene>
    <name evidence="2" type="primary">LOC142166486</name>
</gene>
<evidence type="ECO:0000313" key="2">
    <source>
        <dbReference type="RefSeq" id="XP_075081984.1"/>
    </source>
</evidence>
<sequence length="374" mass="43186">MGIHFEEEIFKDILIRLPVRSLLRFSCVSKSWETSISYPYFKTKYLSHAKNDFNSQKLLVCQRQFAEDSNSNVYSMFSFYSSSLSTIQLIEGVRKHDCPSNCKPFGMAKIYSSCDVLVLLGIVSESDKQLLLWNPSTRESIVLPHSELLHHTTYGLAYDATSDDYKILKLGKSVEILTLKSGSWRTIREIPTSVCPRTGYEMEIRPCLDVDFAIDPVVFVHGAFHWLGRSHNYYVVSFSISSEMHGGISLPERMYKIDNMQSFDYGISVLGGMLCFYSTHNNQQGWGAFKLWVMKDYGVKESWTELFKIRDADLYLAKLIYKYADNEVLLRCRYKESGRDVFRTSKGPFGLWLQCSFQNRVVYTESFISPKLLF</sequence>
<keyword evidence="1" id="KW-1185">Reference proteome</keyword>
<proteinExistence type="predicted"/>
<reference evidence="2" key="2">
    <citation type="submission" date="2025-08" db="UniProtKB">
        <authorList>
            <consortium name="RefSeq"/>
        </authorList>
    </citation>
    <scope>IDENTIFICATION</scope>
    <source>
        <tissue evidence="2">Leaf</tissue>
    </source>
</reference>
<accession>A0AC58SAS8</accession>
<name>A0AC58SAS8_TOBAC</name>
<protein>
    <submittedName>
        <fullName evidence="2">F-box protein CPR1-like</fullName>
    </submittedName>
</protein>
<dbReference type="RefSeq" id="XP_075081984.1">
    <property type="nucleotide sequence ID" value="XM_075225883.1"/>
</dbReference>
<reference evidence="1" key="1">
    <citation type="journal article" date="2014" name="Nat. Commun.">
        <title>The tobacco genome sequence and its comparison with those of tomato and potato.</title>
        <authorList>
            <person name="Sierro N."/>
            <person name="Battey J.N."/>
            <person name="Ouadi S."/>
            <person name="Bakaher N."/>
            <person name="Bovet L."/>
            <person name="Willig A."/>
            <person name="Goepfert S."/>
            <person name="Peitsch M.C."/>
            <person name="Ivanov N.V."/>
        </authorList>
    </citation>
    <scope>NUCLEOTIDE SEQUENCE [LARGE SCALE GENOMIC DNA]</scope>
</reference>